<evidence type="ECO:0000313" key="2">
    <source>
        <dbReference type="Proteomes" id="UP000278983"/>
    </source>
</evidence>
<accession>A0A432LGV8</accession>
<dbReference type="Pfam" id="PF10050">
    <property type="entry name" value="DUF2284"/>
    <property type="match status" value="1"/>
</dbReference>
<evidence type="ECO:0000313" key="1">
    <source>
        <dbReference type="EMBL" id="RUL58365.1"/>
    </source>
</evidence>
<dbReference type="OrthoDB" id="5420534at2"/>
<dbReference type="InterPro" id="IPR019271">
    <property type="entry name" value="DUF2284_metal-binding"/>
</dbReference>
<dbReference type="RefSeq" id="WP_126677469.1">
    <property type="nucleotide sequence ID" value="NZ_RYYU01000001.1"/>
</dbReference>
<name>A0A432LGV8_9BACT</name>
<dbReference type="AlphaFoldDB" id="A0A432LGV8"/>
<proteinExistence type="predicted"/>
<organism evidence="1 2">
    <name type="scientific">Prevotella koreensis</name>
    <dbReference type="NCBI Taxonomy" id="2490854"/>
    <lineage>
        <taxon>Bacteria</taxon>
        <taxon>Pseudomonadati</taxon>
        <taxon>Bacteroidota</taxon>
        <taxon>Bacteroidia</taxon>
        <taxon>Bacteroidales</taxon>
        <taxon>Prevotellaceae</taxon>
        <taxon>Prevotella</taxon>
    </lineage>
</organism>
<protein>
    <submittedName>
        <fullName evidence="1">DUF2284 domain-containing protein</fullName>
    </submittedName>
</protein>
<comment type="caution">
    <text evidence="1">The sequence shown here is derived from an EMBL/GenBank/DDBJ whole genome shotgun (WGS) entry which is preliminary data.</text>
</comment>
<sequence>MSQNLTYTTERLTADISAKDYIERFRNVDYFVELCRKCGNYGKRYGCPPFDKEQLDIINRYQNVWIMGVKVVPNNPMLPLSAANDLMSPVTCEMNEELLEKERILGGYAFGFVGKCPYCGGATCLRIKGKPCMHPDKVRPSLEAFGFDMSKTAKELLGLEIKWSDGVHIPEYLTLVCGIFH</sequence>
<dbReference type="Proteomes" id="UP000278983">
    <property type="component" value="Unassembled WGS sequence"/>
</dbReference>
<keyword evidence="2" id="KW-1185">Reference proteome</keyword>
<gene>
    <name evidence="1" type="ORF">EHV08_00330</name>
</gene>
<reference evidence="1 2" key="1">
    <citation type="submission" date="2018-12" db="EMBL/GenBank/DDBJ databases">
        <title>Genome sequencing of Prevotella sp. KCOM 3155 (= JS262).</title>
        <authorList>
            <person name="Kook J.-K."/>
            <person name="Park S.-N."/>
            <person name="Lim Y.K."/>
        </authorList>
    </citation>
    <scope>NUCLEOTIDE SEQUENCE [LARGE SCALE GENOMIC DNA]</scope>
    <source>
        <strain evidence="1 2">KCOM 3155</strain>
    </source>
</reference>
<dbReference type="EMBL" id="RYYU01000001">
    <property type="protein sequence ID" value="RUL58365.1"/>
    <property type="molecule type" value="Genomic_DNA"/>
</dbReference>